<reference evidence="5" key="1">
    <citation type="journal article" date="2016" name="Front. Microbiol.">
        <title>Complete Genome Sequence of Clostridium estertheticum DSM 8809, a Microbe Identified in Spoiled Vacuum Packed Beef.</title>
        <authorList>
            <person name="Yu Z."/>
            <person name="Gunn L."/>
            <person name="Brennan E."/>
            <person name="Reid R."/>
            <person name="Wall P.G."/>
            <person name="Gaora O.P."/>
            <person name="Hurley D."/>
            <person name="Bolton D."/>
            <person name="Fanning S."/>
        </authorList>
    </citation>
    <scope>NUCLEOTIDE SEQUENCE [LARGE SCALE GENOMIC DNA]</scope>
    <source>
        <strain evidence="5">DSM 8809</strain>
    </source>
</reference>
<gene>
    <name evidence="4" type="ORF">A7L45_07705</name>
</gene>
<dbReference type="SUPFAM" id="SSF46785">
    <property type="entry name" value="Winged helix' DNA-binding domain"/>
    <property type="match status" value="1"/>
</dbReference>
<dbReference type="Pfam" id="PF08220">
    <property type="entry name" value="HTH_DeoR"/>
    <property type="match status" value="1"/>
</dbReference>
<dbReference type="InterPro" id="IPR037171">
    <property type="entry name" value="NagB/RpiA_transferase-like"/>
</dbReference>
<dbReference type="GO" id="GO:0003700">
    <property type="term" value="F:DNA-binding transcription factor activity"/>
    <property type="evidence" value="ECO:0007669"/>
    <property type="project" value="InterPro"/>
</dbReference>
<dbReference type="AlphaFoldDB" id="A0A1J0GG57"/>
<dbReference type="SUPFAM" id="SSF100950">
    <property type="entry name" value="NagB/RpiA/CoA transferase-like"/>
    <property type="match status" value="1"/>
</dbReference>
<evidence type="ECO:0000256" key="1">
    <source>
        <dbReference type="ARBA" id="ARBA00023015"/>
    </source>
</evidence>
<dbReference type="EMBL" id="CP015756">
    <property type="protein sequence ID" value="APC39960.1"/>
    <property type="molecule type" value="Genomic_DNA"/>
</dbReference>
<dbReference type="Proteomes" id="UP000182569">
    <property type="component" value="Chromosome"/>
</dbReference>
<dbReference type="PANTHER" id="PTHR30363:SF44">
    <property type="entry name" value="AGA OPERON TRANSCRIPTIONAL REPRESSOR-RELATED"/>
    <property type="match status" value="1"/>
</dbReference>
<evidence type="ECO:0000313" key="5">
    <source>
        <dbReference type="Proteomes" id="UP000182569"/>
    </source>
</evidence>
<sequence>MFVEERVEKIIKLLNENQKVVVKELSKKFNVTEDCIRKDLKALEKQGIIKRTYGGGVLSRKSAPHNDILIRKNINLEEKLKIAEKAFELIQPSETIFLDISSTNMLIAEKIAKGNKKLLVITNMIDIFRTFSKCDHVEVIGTGGVFDKELNGFVGSTAIENISRHKVNRAFIGSCGVNMFDKSITTFDVEDGNTKKAIICSGKKVYLVMESKKFYYDGTYKFADIYDIDAIIVDEKPDEKICRELEKINVDLI</sequence>
<dbReference type="InterPro" id="IPR001034">
    <property type="entry name" value="DeoR_HTH"/>
</dbReference>
<keyword evidence="2" id="KW-0804">Transcription</keyword>
<dbReference type="InterPro" id="IPR036390">
    <property type="entry name" value="WH_DNA-bd_sf"/>
</dbReference>
<evidence type="ECO:0000256" key="2">
    <source>
        <dbReference type="ARBA" id="ARBA00023163"/>
    </source>
</evidence>
<dbReference type="PROSITE" id="PS51000">
    <property type="entry name" value="HTH_DEOR_2"/>
    <property type="match status" value="1"/>
</dbReference>
<keyword evidence="5" id="KW-1185">Reference proteome</keyword>
<proteinExistence type="predicted"/>
<dbReference type="KEGG" id="ceu:A7L45_07705"/>
<dbReference type="InterPro" id="IPR050313">
    <property type="entry name" value="Carb_Metab_HTH_regulators"/>
</dbReference>
<dbReference type="PANTHER" id="PTHR30363">
    <property type="entry name" value="HTH-TYPE TRANSCRIPTIONAL REGULATOR SRLR-RELATED"/>
    <property type="match status" value="1"/>
</dbReference>
<dbReference type="SMART" id="SM00420">
    <property type="entry name" value="HTH_DEOR"/>
    <property type="match status" value="1"/>
</dbReference>
<dbReference type="InterPro" id="IPR014036">
    <property type="entry name" value="DeoR-like_C"/>
</dbReference>
<dbReference type="SMART" id="SM01134">
    <property type="entry name" value="DeoRC"/>
    <property type="match status" value="1"/>
</dbReference>
<dbReference type="PRINTS" id="PR00037">
    <property type="entry name" value="HTHLACR"/>
</dbReference>
<feature type="domain" description="HTH deoR-type" evidence="3">
    <location>
        <begin position="3"/>
        <end position="58"/>
    </location>
</feature>
<keyword evidence="1" id="KW-0805">Transcription regulation</keyword>
<name>A0A1J0GG57_9CLOT</name>
<dbReference type="RefSeq" id="WP_071612254.1">
    <property type="nucleotide sequence ID" value="NZ_CP015756.1"/>
</dbReference>
<protein>
    <submittedName>
        <fullName evidence="4">DeoR family transcriptional regulator</fullName>
    </submittedName>
</protein>
<dbReference type="Gene3D" id="1.10.10.10">
    <property type="entry name" value="Winged helix-like DNA-binding domain superfamily/Winged helix DNA-binding domain"/>
    <property type="match status" value="1"/>
</dbReference>
<dbReference type="OrthoDB" id="9797223at2"/>
<organism evidence="4 5">
    <name type="scientific">Clostridium estertheticum subsp. estertheticum</name>
    <dbReference type="NCBI Taxonomy" id="1552"/>
    <lineage>
        <taxon>Bacteria</taxon>
        <taxon>Bacillati</taxon>
        <taxon>Bacillota</taxon>
        <taxon>Clostridia</taxon>
        <taxon>Eubacteriales</taxon>
        <taxon>Clostridiaceae</taxon>
        <taxon>Clostridium</taxon>
    </lineage>
</organism>
<dbReference type="STRING" id="1552.A7L45_07705"/>
<dbReference type="Pfam" id="PF00455">
    <property type="entry name" value="DeoRC"/>
    <property type="match status" value="1"/>
</dbReference>
<dbReference type="InterPro" id="IPR036388">
    <property type="entry name" value="WH-like_DNA-bd_sf"/>
</dbReference>
<accession>A0A1J0GG57</accession>
<evidence type="ECO:0000313" key="4">
    <source>
        <dbReference type="EMBL" id="APC39960.1"/>
    </source>
</evidence>
<evidence type="ECO:0000259" key="3">
    <source>
        <dbReference type="PROSITE" id="PS51000"/>
    </source>
</evidence>